<dbReference type="PROSITE" id="PS51257">
    <property type="entry name" value="PROKAR_LIPOPROTEIN"/>
    <property type="match status" value="1"/>
</dbReference>
<protein>
    <recommendedName>
        <fullName evidence="3">Lipoprotein</fullName>
    </recommendedName>
</protein>
<gene>
    <name evidence="1" type="ORF">F0U60_16380</name>
</gene>
<accession>A0ABY9WQS4</accession>
<reference evidence="1 2" key="1">
    <citation type="submission" date="2019-08" db="EMBL/GenBank/DDBJ databases">
        <title>Archangium and Cystobacter genomes.</title>
        <authorList>
            <person name="Chen I.-C.K."/>
            <person name="Wielgoss S."/>
        </authorList>
    </citation>
    <scope>NUCLEOTIDE SEQUENCE [LARGE SCALE GENOMIC DNA]</scope>
    <source>
        <strain evidence="1 2">Cbm 6</strain>
    </source>
</reference>
<dbReference type="Proteomes" id="UP001611383">
    <property type="component" value="Chromosome"/>
</dbReference>
<dbReference type="RefSeq" id="WP_395820442.1">
    <property type="nucleotide sequence ID" value="NZ_CP043494.1"/>
</dbReference>
<sequence length="280" mass="30052">MTTPLRTTRRAFTTLLGAALLGGGAACGLSGTGGRGIVFRMGLRTGIAPGETQPGHFTTDTGWRVALTSARMVLGPIYLFENPSPLQTRPTGRLWRRMSEVLVPSAYAHESFFSGGQVLGEWDREVVFDLLAEGGATRVLGRSPGIAGMARSFSLLLQPPSQALGAEAAPLEGRSVLLEGTASREGQSLAFRVALDFPPPVETQRVEFVPIEVELEDDGLFVVELQPHRWFAGTLFERLEVPTSGAAVTVPPENQVHRALLLNVRRHTAFSAAWEPGSAP</sequence>
<keyword evidence="2" id="KW-1185">Reference proteome</keyword>
<evidence type="ECO:0008006" key="3">
    <source>
        <dbReference type="Google" id="ProtNLM"/>
    </source>
</evidence>
<evidence type="ECO:0000313" key="2">
    <source>
        <dbReference type="Proteomes" id="UP001611383"/>
    </source>
</evidence>
<proteinExistence type="predicted"/>
<dbReference type="EMBL" id="CP043494">
    <property type="protein sequence ID" value="WNG45499.1"/>
    <property type="molecule type" value="Genomic_DNA"/>
</dbReference>
<name>A0ABY9WQS4_9BACT</name>
<evidence type="ECO:0000313" key="1">
    <source>
        <dbReference type="EMBL" id="WNG45499.1"/>
    </source>
</evidence>
<organism evidence="1 2">
    <name type="scientific">Archangium minus</name>
    <dbReference type="NCBI Taxonomy" id="83450"/>
    <lineage>
        <taxon>Bacteria</taxon>
        <taxon>Pseudomonadati</taxon>
        <taxon>Myxococcota</taxon>
        <taxon>Myxococcia</taxon>
        <taxon>Myxococcales</taxon>
        <taxon>Cystobacterineae</taxon>
        <taxon>Archangiaceae</taxon>
        <taxon>Archangium</taxon>
    </lineage>
</organism>